<feature type="chain" id="PRO_5021227190" description="DUF3575 domain-containing protein" evidence="1">
    <location>
        <begin position="20"/>
        <end position="210"/>
    </location>
</feature>
<keyword evidence="3" id="KW-1185">Reference proteome</keyword>
<dbReference type="AlphaFoldDB" id="A0A4Z0P125"/>
<keyword evidence="1" id="KW-0732">Signal</keyword>
<sequence length="210" mass="23562">MKLSYFVAVGLCLPAFSLAQTQTTPNLTPPPAQVVKAGVRVFNQPDVVAGYERQITPRFSLLGGLGYFRQRYSTSGLWFTNAAGQSQPEMLQGLSHSYHADLQLRYYFRARVPRPALTGWYTMFALQGTYRRTEERYVASPTVPVGTRRRYQTTGLQPQLYLGRQWGIGRRIVLDTFVGACVYRRESVNQPNAKAAYLDAGGGLALGWRL</sequence>
<feature type="signal peptide" evidence="1">
    <location>
        <begin position="1"/>
        <end position="19"/>
    </location>
</feature>
<reference evidence="2 3" key="1">
    <citation type="submission" date="2019-04" db="EMBL/GenBank/DDBJ databases">
        <authorList>
            <person name="Feng G."/>
            <person name="Zhang J."/>
            <person name="Zhu H."/>
        </authorList>
    </citation>
    <scope>NUCLEOTIDE SEQUENCE [LARGE SCALE GENOMIC DNA]</scope>
    <source>
        <strain evidence="2 3">92R-1</strain>
    </source>
</reference>
<dbReference type="RefSeq" id="WP_135436164.1">
    <property type="nucleotide sequence ID" value="NZ_SRLA01000005.1"/>
</dbReference>
<dbReference type="Proteomes" id="UP000298337">
    <property type="component" value="Unassembled WGS sequence"/>
</dbReference>
<name>A0A4Z0P125_9BACT</name>
<proteinExistence type="predicted"/>
<evidence type="ECO:0000313" key="3">
    <source>
        <dbReference type="Proteomes" id="UP000298337"/>
    </source>
</evidence>
<evidence type="ECO:0000313" key="2">
    <source>
        <dbReference type="EMBL" id="TGE04723.1"/>
    </source>
</evidence>
<evidence type="ECO:0008006" key="4">
    <source>
        <dbReference type="Google" id="ProtNLM"/>
    </source>
</evidence>
<evidence type="ECO:0000256" key="1">
    <source>
        <dbReference type="SAM" id="SignalP"/>
    </source>
</evidence>
<protein>
    <recommendedName>
        <fullName evidence="4">DUF3575 domain-containing protein</fullName>
    </recommendedName>
</protein>
<organism evidence="2 3">
    <name type="scientific">Hymenobacter fodinae</name>
    <dbReference type="NCBI Taxonomy" id="2510796"/>
    <lineage>
        <taxon>Bacteria</taxon>
        <taxon>Pseudomonadati</taxon>
        <taxon>Bacteroidota</taxon>
        <taxon>Cytophagia</taxon>
        <taxon>Cytophagales</taxon>
        <taxon>Hymenobacteraceae</taxon>
        <taxon>Hymenobacter</taxon>
    </lineage>
</organism>
<dbReference type="OrthoDB" id="885818at2"/>
<dbReference type="EMBL" id="SRLA01000005">
    <property type="protein sequence ID" value="TGE04723.1"/>
    <property type="molecule type" value="Genomic_DNA"/>
</dbReference>
<comment type="caution">
    <text evidence="2">The sequence shown here is derived from an EMBL/GenBank/DDBJ whole genome shotgun (WGS) entry which is preliminary data.</text>
</comment>
<gene>
    <name evidence="2" type="ORF">EU556_21315</name>
</gene>
<accession>A0A4Z0P125</accession>